<reference evidence="4 5" key="1">
    <citation type="submission" date="2014-01" db="EMBL/GenBank/DDBJ databases">
        <title>Genome sequence determination for a cystic fibrosis isolate, Inquilinus limosus.</title>
        <authorList>
            <person name="Pino M."/>
            <person name="Di Conza J."/>
            <person name="Gutkind G."/>
        </authorList>
    </citation>
    <scope>NUCLEOTIDE SEQUENCE [LARGE SCALE GENOMIC DNA]</scope>
    <source>
        <strain evidence="4 5">MP06</strain>
    </source>
</reference>
<dbReference type="CDD" id="cd02440">
    <property type="entry name" value="AdoMet_MTases"/>
    <property type="match status" value="1"/>
</dbReference>
<keyword evidence="2" id="KW-0808">Transferase</keyword>
<dbReference type="Gene3D" id="3.40.50.150">
    <property type="entry name" value="Vaccinia Virus protein VP39"/>
    <property type="match status" value="1"/>
</dbReference>
<dbReference type="AlphaFoldDB" id="A0A0A0D630"/>
<proteinExistence type="predicted"/>
<comment type="caution">
    <text evidence="4">The sequence shown here is derived from an EMBL/GenBank/DDBJ whole genome shotgun (WGS) entry which is preliminary data.</text>
</comment>
<dbReference type="GO" id="GO:0008168">
    <property type="term" value="F:methyltransferase activity"/>
    <property type="evidence" value="ECO:0007669"/>
    <property type="project" value="UniProtKB-KW"/>
</dbReference>
<dbReference type="GO" id="GO:0032259">
    <property type="term" value="P:methylation"/>
    <property type="evidence" value="ECO:0007669"/>
    <property type="project" value="UniProtKB-KW"/>
</dbReference>
<evidence type="ECO:0000256" key="1">
    <source>
        <dbReference type="ARBA" id="ARBA00022603"/>
    </source>
</evidence>
<evidence type="ECO:0000259" key="3">
    <source>
        <dbReference type="Pfam" id="PF13649"/>
    </source>
</evidence>
<dbReference type="InterPro" id="IPR051052">
    <property type="entry name" value="Diverse_substrate_MTase"/>
</dbReference>
<dbReference type="PANTHER" id="PTHR44942:SF4">
    <property type="entry name" value="METHYLTRANSFERASE TYPE 11 DOMAIN-CONTAINING PROTEIN"/>
    <property type="match status" value="1"/>
</dbReference>
<evidence type="ECO:0000313" key="4">
    <source>
        <dbReference type="EMBL" id="KGM33288.1"/>
    </source>
</evidence>
<dbReference type="PANTHER" id="PTHR44942">
    <property type="entry name" value="METHYLTRANSF_11 DOMAIN-CONTAINING PROTEIN"/>
    <property type="match status" value="1"/>
</dbReference>
<organism evidence="4 5">
    <name type="scientific">Inquilinus limosus MP06</name>
    <dbReference type="NCBI Taxonomy" id="1398085"/>
    <lineage>
        <taxon>Bacteria</taxon>
        <taxon>Pseudomonadati</taxon>
        <taxon>Pseudomonadota</taxon>
        <taxon>Alphaproteobacteria</taxon>
        <taxon>Rhodospirillales</taxon>
        <taxon>Rhodospirillaceae</taxon>
        <taxon>Inquilinus</taxon>
    </lineage>
</organism>
<feature type="domain" description="Methyltransferase" evidence="3">
    <location>
        <begin position="45"/>
        <end position="136"/>
    </location>
</feature>
<gene>
    <name evidence="4" type="ORF">P409_16645</name>
</gene>
<dbReference type="Pfam" id="PF13649">
    <property type="entry name" value="Methyltransf_25"/>
    <property type="match status" value="1"/>
</dbReference>
<dbReference type="RefSeq" id="WP_034839564.1">
    <property type="nucleotide sequence ID" value="NZ_JANX01000201.1"/>
</dbReference>
<dbReference type="InterPro" id="IPR041698">
    <property type="entry name" value="Methyltransf_25"/>
</dbReference>
<keyword evidence="1" id="KW-0489">Methyltransferase</keyword>
<dbReference type="SUPFAM" id="SSF53335">
    <property type="entry name" value="S-adenosyl-L-methionine-dependent methyltransferases"/>
    <property type="match status" value="1"/>
</dbReference>
<accession>A0A0A0D630</accession>
<dbReference type="InterPro" id="IPR029063">
    <property type="entry name" value="SAM-dependent_MTases_sf"/>
</dbReference>
<evidence type="ECO:0000313" key="5">
    <source>
        <dbReference type="Proteomes" id="UP000029995"/>
    </source>
</evidence>
<dbReference type="EMBL" id="JANX01000201">
    <property type="protein sequence ID" value="KGM33288.1"/>
    <property type="molecule type" value="Genomic_DNA"/>
</dbReference>
<dbReference type="Proteomes" id="UP000029995">
    <property type="component" value="Unassembled WGS sequence"/>
</dbReference>
<protein>
    <recommendedName>
        <fullName evidence="3">Methyltransferase domain-containing protein</fullName>
    </recommendedName>
</protein>
<evidence type="ECO:0000256" key="2">
    <source>
        <dbReference type="ARBA" id="ARBA00022679"/>
    </source>
</evidence>
<sequence length="266" mass="29489">MTTIPYMPRRFRTAAAHYLQGRPPYAAGLFPRIARTCGLGPDHRVMDLGCGPGQIAVALAPFAEEVVGIDPEPEMLAVAAETAARAGVRVTWQQGSSYDLGPQLGRFRLVTMGRSFHWMDRMETLRRLDSMIDPEGAVVLVHDDHPKVPDNRWVKPYRDLLERYSAEDVGRQIRKSPDWLNHTAVLLDSPFSRLEEVAVIERRRIPADSLIDRALSMSSVMSGAIGDRVEALIAEIEGLTAEYEAEGTLGEVVTSTALIARRPETD</sequence>
<name>A0A0A0D630_9PROT</name>